<evidence type="ECO:0000256" key="5">
    <source>
        <dbReference type="ARBA" id="ARBA00049598"/>
    </source>
</evidence>
<evidence type="ECO:0000256" key="7">
    <source>
        <dbReference type="PROSITE-ProRule" id="PRU00453"/>
    </source>
</evidence>
<evidence type="ECO:0000256" key="1">
    <source>
        <dbReference type="ARBA" id="ARBA00022553"/>
    </source>
</evidence>
<sequence length="341" mass="40166">MDIENNFFGLFGSNVSKTQTPIPNEKISKIELKSIEERSPKIFDNLDGMEDHAILMNRFVEENQFKQQNLLQSICSQCSKKPSVYTCPRCCCKTCSLKCSNEHKINFKCSGKRDQTGFIPLNHYSETHLSSDCKFLDRALEQMQNCKRILRNNPFQEHSNWTIRFIQEAQKRRIVYKKMPLAFKKARSNRSIYLYREKAIHWDIEFIFPNCLDTRSENQFIEADPNKFKTIRIKRNRISENLQLSTIINEMISTKEWLKQLDDDDESVIDLESNEFDSMKLYRESPNNIIALLQPHSANISFSKMNLDQSLRKNLFDKTIIEYPTIIVVIEKFLTNYPLDV</sequence>
<dbReference type="OrthoDB" id="272357at2759"/>
<organism evidence="8 9">
    <name type="scientific">Sarcoptes scabiei</name>
    <name type="common">Itch mite</name>
    <name type="synonym">Acarus scabiei</name>
    <dbReference type="NCBI Taxonomy" id="52283"/>
    <lineage>
        <taxon>Eukaryota</taxon>
        <taxon>Metazoa</taxon>
        <taxon>Ecdysozoa</taxon>
        <taxon>Arthropoda</taxon>
        <taxon>Chelicerata</taxon>
        <taxon>Arachnida</taxon>
        <taxon>Acari</taxon>
        <taxon>Acariformes</taxon>
        <taxon>Sarcoptiformes</taxon>
        <taxon>Astigmata</taxon>
        <taxon>Psoroptidia</taxon>
        <taxon>Sarcoptoidea</taxon>
        <taxon>Sarcoptidae</taxon>
        <taxon>Sarcoptinae</taxon>
        <taxon>Sarcoptes</taxon>
    </lineage>
</organism>
<dbReference type="SUPFAM" id="SSF144232">
    <property type="entry name" value="HIT/MYND zinc finger-like"/>
    <property type="match status" value="1"/>
</dbReference>
<dbReference type="GO" id="GO:0008270">
    <property type="term" value="F:zinc ion binding"/>
    <property type="evidence" value="ECO:0007669"/>
    <property type="project" value="UniProtKB-UniRule"/>
</dbReference>
<comment type="function">
    <text evidence="5">Required for box C/D snoRNAs accumulation involved in snoRNA processing, snoRNA transport to the nucleolus and ribosome biogenesis.</text>
</comment>
<accession>A0A132AB91</accession>
<dbReference type="InterPro" id="IPR007529">
    <property type="entry name" value="Znf_HIT"/>
</dbReference>
<evidence type="ECO:0000313" key="8">
    <source>
        <dbReference type="EMBL" id="KPM08256.1"/>
    </source>
</evidence>
<dbReference type="GO" id="GO:0070761">
    <property type="term" value="C:pre-snoRNP complex"/>
    <property type="evidence" value="ECO:0007669"/>
    <property type="project" value="TreeGrafter"/>
</dbReference>
<dbReference type="GO" id="GO:0048254">
    <property type="term" value="P:snoRNA localization"/>
    <property type="evidence" value="ECO:0007669"/>
    <property type="project" value="TreeGrafter"/>
</dbReference>
<comment type="similarity">
    <text evidence="6">Belongs to the BCD1 family.</text>
</comment>
<protein>
    <submittedName>
        <fullName evidence="8">Box C/D snoRNA protein 1-like protein</fullName>
    </submittedName>
</protein>
<dbReference type="GO" id="GO:0005634">
    <property type="term" value="C:nucleus"/>
    <property type="evidence" value="ECO:0007669"/>
    <property type="project" value="TreeGrafter"/>
</dbReference>
<evidence type="ECO:0000256" key="2">
    <source>
        <dbReference type="ARBA" id="ARBA00022723"/>
    </source>
</evidence>
<keyword evidence="3 7" id="KW-0863">Zinc-finger</keyword>
<dbReference type="GO" id="GO:0000463">
    <property type="term" value="P:maturation of LSU-rRNA from tricistronic rRNA transcript (SSU-rRNA, 5.8S rRNA, LSU-rRNA)"/>
    <property type="evidence" value="ECO:0007669"/>
    <property type="project" value="TreeGrafter"/>
</dbReference>
<dbReference type="Proteomes" id="UP000616769">
    <property type="component" value="Unassembled WGS sequence"/>
</dbReference>
<keyword evidence="1" id="KW-0597">Phosphoprotein</keyword>
<name>A0A132AB91_SARSC</name>
<dbReference type="CDD" id="cd23023">
    <property type="entry name" value="zf-HIT_BCD1"/>
    <property type="match status" value="1"/>
</dbReference>
<proteinExistence type="inferred from homology"/>
<reference evidence="8 9" key="1">
    <citation type="journal article" date="2015" name="Parasit. Vectors">
        <title>Draft genome of the scabies mite.</title>
        <authorList>
            <person name="Rider S.D.Jr."/>
            <person name="Morgan M.S."/>
            <person name="Arlian L.G."/>
        </authorList>
    </citation>
    <scope>NUCLEOTIDE SEQUENCE [LARGE SCALE GENOMIC DNA]</scope>
    <source>
        <strain evidence="8">Arlian Lab</strain>
    </source>
</reference>
<evidence type="ECO:0000256" key="3">
    <source>
        <dbReference type="ARBA" id="ARBA00022771"/>
    </source>
</evidence>
<dbReference type="EMBL" id="JXLN01012255">
    <property type="protein sequence ID" value="KPM08256.1"/>
    <property type="molecule type" value="Genomic_DNA"/>
</dbReference>
<dbReference type="VEuPathDB" id="VectorBase:SSCA002771"/>
<dbReference type="PANTHER" id="PTHR13483">
    <property type="entry name" value="BOX C_D SNORNA PROTEIN 1-RELATED"/>
    <property type="match status" value="1"/>
</dbReference>
<dbReference type="Pfam" id="PF25790">
    <property type="entry name" value="BCD1"/>
    <property type="match status" value="1"/>
</dbReference>
<dbReference type="Gene3D" id="3.30.60.190">
    <property type="match status" value="1"/>
</dbReference>
<gene>
    <name evidence="8" type="ORF">QR98_0067720</name>
</gene>
<evidence type="ECO:0000256" key="6">
    <source>
        <dbReference type="ARBA" id="ARBA00049654"/>
    </source>
</evidence>
<dbReference type="AlphaFoldDB" id="A0A132AB91"/>
<dbReference type="InterPro" id="IPR057721">
    <property type="entry name" value="BCD1_alpha/beta"/>
</dbReference>
<dbReference type="GO" id="GO:0000492">
    <property type="term" value="P:box C/D snoRNP assembly"/>
    <property type="evidence" value="ECO:0007669"/>
    <property type="project" value="TreeGrafter"/>
</dbReference>
<keyword evidence="4" id="KW-0862">Zinc</keyword>
<comment type="caution">
    <text evidence="8">The sequence shown here is derived from an EMBL/GenBank/DDBJ whole genome shotgun (WGS) entry which is preliminary data.</text>
</comment>
<keyword evidence="2" id="KW-0479">Metal-binding</keyword>
<dbReference type="PROSITE" id="PS51083">
    <property type="entry name" value="ZF_HIT"/>
    <property type="match status" value="1"/>
</dbReference>
<dbReference type="InterPro" id="IPR051639">
    <property type="entry name" value="BCD1"/>
</dbReference>
<evidence type="ECO:0000313" key="9">
    <source>
        <dbReference type="Proteomes" id="UP000616769"/>
    </source>
</evidence>
<evidence type="ECO:0000256" key="4">
    <source>
        <dbReference type="ARBA" id="ARBA00022833"/>
    </source>
</evidence>
<dbReference type="PANTHER" id="PTHR13483:SF3">
    <property type="entry name" value="BOX C_D SNORNA PROTEIN 1"/>
    <property type="match status" value="1"/>
</dbReference>